<dbReference type="InterPro" id="IPR036397">
    <property type="entry name" value="RNaseH_sf"/>
</dbReference>
<evidence type="ECO:0000313" key="3">
    <source>
        <dbReference type="Proteomes" id="UP000824469"/>
    </source>
</evidence>
<reference evidence="2 3" key="1">
    <citation type="journal article" date="2021" name="Nat. Plants">
        <title>The Taxus genome provides insights into paclitaxel biosynthesis.</title>
        <authorList>
            <person name="Xiong X."/>
            <person name="Gou J."/>
            <person name="Liao Q."/>
            <person name="Li Y."/>
            <person name="Zhou Q."/>
            <person name="Bi G."/>
            <person name="Li C."/>
            <person name="Du R."/>
            <person name="Wang X."/>
            <person name="Sun T."/>
            <person name="Guo L."/>
            <person name="Liang H."/>
            <person name="Lu P."/>
            <person name="Wu Y."/>
            <person name="Zhang Z."/>
            <person name="Ro D.K."/>
            <person name="Shang Y."/>
            <person name="Huang S."/>
            <person name="Yan J."/>
        </authorList>
    </citation>
    <scope>NUCLEOTIDE SEQUENCE [LARGE SCALE GENOMIC DNA]</scope>
    <source>
        <strain evidence="2">Ta-2019</strain>
    </source>
</reference>
<dbReference type="PANTHER" id="PTHR48475">
    <property type="entry name" value="RIBONUCLEASE H"/>
    <property type="match status" value="1"/>
</dbReference>
<dbReference type="InterPro" id="IPR012337">
    <property type="entry name" value="RNaseH-like_sf"/>
</dbReference>
<evidence type="ECO:0000259" key="1">
    <source>
        <dbReference type="PROSITE" id="PS50879"/>
    </source>
</evidence>
<comment type="caution">
    <text evidence="2">The sequence shown here is derived from an EMBL/GenBank/DDBJ whole genome shotgun (WGS) entry which is preliminary data.</text>
</comment>
<dbReference type="AlphaFoldDB" id="A0AA38C4Q1"/>
<protein>
    <recommendedName>
        <fullName evidence="1">RNase H type-1 domain-containing protein</fullName>
    </recommendedName>
</protein>
<dbReference type="InterPro" id="IPR002156">
    <property type="entry name" value="RNaseH_domain"/>
</dbReference>
<dbReference type="Proteomes" id="UP000824469">
    <property type="component" value="Unassembled WGS sequence"/>
</dbReference>
<dbReference type="PANTHER" id="PTHR48475:SF1">
    <property type="entry name" value="RNASE H TYPE-1 DOMAIN-CONTAINING PROTEIN"/>
    <property type="match status" value="1"/>
</dbReference>
<feature type="non-terminal residue" evidence="2">
    <location>
        <position position="1"/>
    </location>
</feature>
<dbReference type="SUPFAM" id="SSF53098">
    <property type="entry name" value="Ribonuclease H-like"/>
    <property type="match status" value="1"/>
</dbReference>
<organism evidence="2 3">
    <name type="scientific">Taxus chinensis</name>
    <name type="common">Chinese yew</name>
    <name type="synonym">Taxus wallichiana var. chinensis</name>
    <dbReference type="NCBI Taxonomy" id="29808"/>
    <lineage>
        <taxon>Eukaryota</taxon>
        <taxon>Viridiplantae</taxon>
        <taxon>Streptophyta</taxon>
        <taxon>Embryophyta</taxon>
        <taxon>Tracheophyta</taxon>
        <taxon>Spermatophyta</taxon>
        <taxon>Pinopsida</taxon>
        <taxon>Pinidae</taxon>
        <taxon>Conifers II</taxon>
        <taxon>Cupressales</taxon>
        <taxon>Taxaceae</taxon>
        <taxon>Taxus</taxon>
    </lineage>
</organism>
<keyword evidence="3" id="KW-1185">Reference proteome</keyword>
<accession>A0AA38C4Q1</accession>
<gene>
    <name evidence="2" type="ORF">KI387_034206</name>
</gene>
<dbReference type="GO" id="GO:0004523">
    <property type="term" value="F:RNA-DNA hybrid ribonuclease activity"/>
    <property type="evidence" value="ECO:0007669"/>
    <property type="project" value="InterPro"/>
</dbReference>
<proteinExistence type="predicted"/>
<name>A0AA38C4Q1_TAXCH</name>
<sequence>IPAVDVKEEDPNAIWTLEFDGSFSTTGSGAGVVLISPNSEIFPSAYKLQFDNTNNMAEYEALLLGLEMARQKGIRNLK</sequence>
<feature type="domain" description="RNase H type-1" evidence="1">
    <location>
        <begin position="11"/>
        <end position="78"/>
    </location>
</feature>
<dbReference type="Gene3D" id="3.30.420.10">
    <property type="entry name" value="Ribonuclease H-like superfamily/Ribonuclease H"/>
    <property type="match status" value="1"/>
</dbReference>
<dbReference type="GO" id="GO:0003676">
    <property type="term" value="F:nucleic acid binding"/>
    <property type="evidence" value="ECO:0007669"/>
    <property type="project" value="InterPro"/>
</dbReference>
<dbReference type="Pfam" id="PF13456">
    <property type="entry name" value="RVT_3"/>
    <property type="match status" value="1"/>
</dbReference>
<feature type="non-terminal residue" evidence="2">
    <location>
        <position position="78"/>
    </location>
</feature>
<dbReference type="EMBL" id="JAHRHJ020003813">
    <property type="protein sequence ID" value="KAH9290089.1"/>
    <property type="molecule type" value="Genomic_DNA"/>
</dbReference>
<evidence type="ECO:0000313" key="2">
    <source>
        <dbReference type="EMBL" id="KAH9290089.1"/>
    </source>
</evidence>
<dbReference type="PROSITE" id="PS50879">
    <property type="entry name" value="RNASE_H_1"/>
    <property type="match status" value="1"/>
</dbReference>